<organism evidence="3 4">
    <name type="scientific">Magallana gigas</name>
    <name type="common">Pacific oyster</name>
    <name type="synonym">Crassostrea gigas</name>
    <dbReference type="NCBI Taxonomy" id="29159"/>
    <lineage>
        <taxon>Eukaryota</taxon>
        <taxon>Metazoa</taxon>
        <taxon>Spiralia</taxon>
        <taxon>Lophotrochozoa</taxon>
        <taxon>Mollusca</taxon>
        <taxon>Bivalvia</taxon>
        <taxon>Autobranchia</taxon>
        <taxon>Pteriomorphia</taxon>
        <taxon>Ostreida</taxon>
        <taxon>Ostreoidea</taxon>
        <taxon>Ostreidae</taxon>
        <taxon>Magallana</taxon>
    </lineage>
</organism>
<feature type="compositionally biased region" description="Polar residues" evidence="1">
    <location>
        <begin position="122"/>
        <end position="137"/>
    </location>
</feature>
<keyword evidence="4" id="KW-1185">Reference proteome</keyword>
<sequence>MITPLRGEKWFLFGLLLVIFISTGFAEEDGKTNTTSKGFPSIKSMAKSFSNTVDSFFKKTVSIFKGSPHQNNTESTTINPSNEIKNTTMAIKPVSPENRTLPGKIEEKPDKVADDKSSVDDGNSTTVPSTTSQGATS</sequence>
<dbReference type="EnsemblMetazoa" id="G23846.1">
    <property type="protein sequence ID" value="G23846.1:cds"/>
    <property type="gene ID" value="G23846"/>
</dbReference>
<accession>A0A8W8KGY2</accession>
<evidence type="ECO:0000313" key="4">
    <source>
        <dbReference type="Proteomes" id="UP000005408"/>
    </source>
</evidence>
<keyword evidence="2" id="KW-0732">Signal</keyword>
<evidence type="ECO:0000256" key="2">
    <source>
        <dbReference type="SAM" id="SignalP"/>
    </source>
</evidence>
<name>A0A8W8KGY2_MAGGI</name>
<dbReference type="Proteomes" id="UP000005408">
    <property type="component" value="Unassembled WGS sequence"/>
</dbReference>
<feature type="chain" id="PRO_5036494151" evidence="2">
    <location>
        <begin position="27"/>
        <end position="137"/>
    </location>
</feature>
<feature type="compositionally biased region" description="Basic and acidic residues" evidence="1">
    <location>
        <begin position="104"/>
        <end position="119"/>
    </location>
</feature>
<protein>
    <submittedName>
        <fullName evidence="3">Uncharacterized protein</fullName>
    </submittedName>
</protein>
<proteinExistence type="predicted"/>
<dbReference type="AlphaFoldDB" id="A0A8W8KGY2"/>
<evidence type="ECO:0000313" key="3">
    <source>
        <dbReference type="EnsemblMetazoa" id="G23846.1:cds"/>
    </source>
</evidence>
<feature type="signal peptide" evidence="2">
    <location>
        <begin position="1"/>
        <end position="26"/>
    </location>
</feature>
<evidence type="ECO:0000256" key="1">
    <source>
        <dbReference type="SAM" id="MobiDB-lite"/>
    </source>
</evidence>
<feature type="region of interest" description="Disordered" evidence="1">
    <location>
        <begin position="67"/>
        <end position="137"/>
    </location>
</feature>
<reference evidence="3" key="1">
    <citation type="submission" date="2022-08" db="UniProtKB">
        <authorList>
            <consortium name="EnsemblMetazoa"/>
        </authorList>
    </citation>
    <scope>IDENTIFICATION</scope>
    <source>
        <strain evidence="3">05x7-T-G4-1.051#20</strain>
    </source>
</reference>
<feature type="compositionally biased region" description="Polar residues" evidence="1">
    <location>
        <begin position="68"/>
        <end position="89"/>
    </location>
</feature>